<accession>A0A7X0P717</accession>
<proteinExistence type="predicted"/>
<reference evidence="1 2" key="1">
    <citation type="submission" date="2020-08" db="EMBL/GenBank/DDBJ databases">
        <title>Sequencing the genomes of 1000 actinobacteria strains.</title>
        <authorList>
            <person name="Klenk H.-P."/>
        </authorList>
    </citation>
    <scope>NUCLEOTIDE SEQUENCE [LARGE SCALE GENOMIC DNA]</scope>
    <source>
        <strain evidence="1 2">DSM 43768</strain>
    </source>
</reference>
<dbReference type="EMBL" id="JACHMI010000001">
    <property type="protein sequence ID" value="MBB6556234.1"/>
    <property type="molecule type" value="Genomic_DNA"/>
</dbReference>
<dbReference type="AlphaFoldDB" id="A0A7X0P717"/>
<dbReference type="RefSeq" id="WP_185110708.1">
    <property type="nucleotide sequence ID" value="NZ_BAAAXY010000153.1"/>
</dbReference>
<comment type="caution">
    <text evidence="1">The sequence shown here is derived from an EMBL/GenBank/DDBJ whole genome shotgun (WGS) entry which is preliminary data.</text>
</comment>
<keyword evidence="2" id="KW-1185">Reference proteome</keyword>
<gene>
    <name evidence="1" type="ORF">HD593_011029</name>
</gene>
<dbReference type="Proteomes" id="UP000565579">
    <property type="component" value="Unassembled WGS sequence"/>
</dbReference>
<evidence type="ECO:0000313" key="2">
    <source>
        <dbReference type="Proteomes" id="UP000565579"/>
    </source>
</evidence>
<sequence>MSRLFARHTGRRCRRRWASHGSSTGWSALAQVVPAVEDVSRRRSTPLALCPVIEGDLIPYADIAYSPRYQRPYDSPNGSAA</sequence>
<name>A0A7X0P717_9ACTN</name>
<protein>
    <submittedName>
        <fullName evidence="1">Uncharacterized protein</fullName>
    </submittedName>
</protein>
<evidence type="ECO:0000313" key="1">
    <source>
        <dbReference type="EMBL" id="MBB6556234.1"/>
    </source>
</evidence>
<organism evidence="1 2">
    <name type="scientific">Nonomuraea rubra</name>
    <dbReference type="NCBI Taxonomy" id="46180"/>
    <lineage>
        <taxon>Bacteria</taxon>
        <taxon>Bacillati</taxon>
        <taxon>Actinomycetota</taxon>
        <taxon>Actinomycetes</taxon>
        <taxon>Streptosporangiales</taxon>
        <taxon>Streptosporangiaceae</taxon>
        <taxon>Nonomuraea</taxon>
    </lineage>
</organism>